<dbReference type="Proteomes" id="UP000636264">
    <property type="component" value="Unassembled WGS sequence"/>
</dbReference>
<dbReference type="InterPro" id="IPR036188">
    <property type="entry name" value="FAD/NAD-bd_sf"/>
</dbReference>
<evidence type="ECO:0000256" key="1">
    <source>
        <dbReference type="ARBA" id="ARBA00001974"/>
    </source>
</evidence>
<feature type="domain" description="FAD-binding" evidence="4">
    <location>
        <begin position="6"/>
        <end position="358"/>
    </location>
</feature>
<dbReference type="Pfam" id="PF21274">
    <property type="entry name" value="Rng_hyd_C"/>
    <property type="match status" value="1"/>
</dbReference>
<dbReference type="PANTHER" id="PTHR43004:SF19">
    <property type="entry name" value="BINDING MONOOXYGENASE, PUTATIVE (JCVI)-RELATED"/>
    <property type="match status" value="1"/>
</dbReference>
<dbReference type="Pfam" id="PF01494">
    <property type="entry name" value="FAD_binding_3"/>
    <property type="match status" value="1"/>
</dbReference>
<proteinExistence type="predicted"/>
<reference evidence="5" key="2">
    <citation type="submission" date="2020-09" db="EMBL/GenBank/DDBJ databases">
        <authorList>
            <person name="Sun Q."/>
            <person name="Zhou Y."/>
        </authorList>
    </citation>
    <scope>NUCLEOTIDE SEQUENCE</scope>
    <source>
        <strain evidence="5">CGMCC 1.15320</strain>
    </source>
</reference>
<comment type="cofactor">
    <cofactor evidence="1">
        <name>FAD</name>
        <dbReference type="ChEBI" id="CHEBI:57692"/>
    </cofactor>
</comment>
<dbReference type="Gene3D" id="3.40.30.120">
    <property type="match status" value="1"/>
</dbReference>
<evidence type="ECO:0000313" key="6">
    <source>
        <dbReference type="Proteomes" id="UP000636264"/>
    </source>
</evidence>
<dbReference type="PRINTS" id="PR00420">
    <property type="entry name" value="RNGMNOXGNASE"/>
</dbReference>
<dbReference type="EMBL" id="BMIF01000012">
    <property type="protein sequence ID" value="GGA77178.1"/>
    <property type="molecule type" value="Genomic_DNA"/>
</dbReference>
<evidence type="ECO:0000256" key="2">
    <source>
        <dbReference type="ARBA" id="ARBA00022630"/>
    </source>
</evidence>
<evidence type="ECO:0000259" key="4">
    <source>
        <dbReference type="Pfam" id="PF01494"/>
    </source>
</evidence>
<reference evidence="5" key="1">
    <citation type="journal article" date="2014" name="Int. J. Syst. Evol. Microbiol.">
        <title>Complete genome sequence of Corynebacterium casei LMG S-19264T (=DSM 44701T), isolated from a smear-ripened cheese.</title>
        <authorList>
            <consortium name="US DOE Joint Genome Institute (JGI-PGF)"/>
            <person name="Walter F."/>
            <person name="Albersmeier A."/>
            <person name="Kalinowski J."/>
            <person name="Ruckert C."/>
        </authorList>
    </citation>
    <scope>NUCLEOTIDE SEQUENCE</scope>
    <source>
        <strain evidence="5">CGMCC 1.15320</strain>
    </source>
</reference>
<dbReference type="InterPro" id="IPR050641">
    <property type="entry name" value="RIFMO-like"/>
</dbReference>
<dbReference type="InterPro" id="IPR002938">
    <property type="entry name" value="FAD-bd"/>
</dbReference>
<keyword evidence="3" id="KW-0274">FAD</keyword>
<dbReference type="AlphaFoldDB" id="A0A916RYT6"/>
<dbReference type="Gene3D" id="3.30.9.10">
    <property type="entry name" value="D-Amino Acid Oxidase, subunit A, domain 2"/>
    <property type="match status" value="1"/>
</dbReference>
<evidence type="ECO:0000313" key="5">
    <source>
        <dbReference type="EMBL" id="GGA77178.1"/>
    </source>
</evidence>
<gene>
    <name evidence="5" type="ORF">GCM10011385_34120</name>
</gene>
<name>A0A916RYT6_9HYPH</name>
<keyword evidence="5" id="KW-0503">Monooxygenase</keyword>
<protein>
    <submittedName>
        <fullName evidence="5">Monooxygenase</fullName>
    </submittedName>
</protein>
<keyword evidence="6" id="KW-1185">Reference proteome</keyword>
<dbReference type="PROSITE" id="PS51257">
    <property type="entry name" value="PROKAR_LIPOPROTEIN"/>
    <property type="match status" value="1"/>
</dbReference>
<keyword evidence="2" id="KW-0285">Flavoprotein</keyword>
<dbReference type="Gene3D" id="3.50.50.60">
    <property type="entry name" value="FAD/NAD(P)-binding domain"/>
    <property type="match status" value="1"/>
</dbReference>
<evidence type="ECO:0000256" key="3">
    <source>
        <dbReference type="ARBA" id="ARBA00022827"/>
    </source>
</evidence>
<dbReference type="GO" id="GO:0016709">
    <property type="term" value="F:oxidoreductase activity, acting on paired donors, with incorporation or reduction of molecular oxygen, NAD(P)H as one donor, and incorporation of one atom of oxygen"/>
    <property type="evidence" value="ECO:0007669"/>
    <property type="project" value="UniProtKB-ARBA"/>
</dbReference>
<accession>A0A916RYT6</accession>
<dbReference type="RefSeq" id="WP_188722306.1">
    <property type="nucleotide sequence ID" value="NZ_BMIF01000012.1"/>
</dbReference>
<dbReference type="GO" id="GO:0071949">
    <property type="term" value="F:FAD binding"/>
    <property type="evidence" value="ECO:0007669"/>
    <property type="project" value="InterPro"/>
</dbReference>
<dbReference type="PANTHER" id="PTHR43004">
    <property type="entry name" value="TRK SYSTEM POTASSIUM UPTAKE PROTEIN"/>
    <property type="match status" value="1"/>
</dbReference>
<dbReference type="SUPFAM" id="SSF51905">
    <property type="entry name" value="FAD/NAD(P)-binding domain"/>
    <property type="match status" value="1"/>
</dbReference>
<keyword evidence="5" id="KW-0560">Oxidoreductase</keyword>
<comment type="caution">
    <text evidence="5">The sequence shown here is derived from an EMBL/GenBank/DDBJ whole genome shotgun (WGS) entry which is preliminary data.</text>
</comment>
<sequence length="564" mass="61066">MPKSQVDVAIVGAGPVGLTAANLLGALGISCTLFERQRTTSFHPRGHVVNARVMEILRTLGLEAAVNAASLPVERHAGIGFVVSLAGEEIGHIRTRGDQGPDERETAISPVLKRSCPQDRLEPILRSGAERYSSVELNFETEVTAIAQNPDSVEISWQQGDTKGVTTAKYLIGADGPRSFTREAAGIEMTGGSMGQQIGVYFHADLWRYVEDRPYLLWWIYNSVTTGVLISLDGRERWTYNFPYPEGEDRAHYTADRCREIIHAVIGAPDIPVEIKSIMPWRMQARVASRLKAGRIFIAGDAAHPLPPTGGQGMNTGIADVHNLVWKLSLVLRGIAPESLLESYDGERLPVATFNVEQSARNARKMADSGLSGILALDPEVSSVIDKHEGAEVRRRLAAAIPAQRAHFDYPGQTFGYAYSSAVVAPDGSPEVPLEVDAYTPTGRPGHRAPHVWFRQNGQRRSSIDLFSYDSFTLMCADASSPWIATFLAACERLGLNGNVIASGHDDLVAEDQKWTELYGIGPEGAVLVRPDGHVSWRSASAGDAAEVAAAMVHSIGDVGKMGL</sequence>
<organism evidence="5 6">
    <name type="scientific">Nitratireductor aestuarii</name>
    <dbReference type="NCBI Taxonomy" id="1735103"/>
    <lineage>
        <taxon>Bacteria</taxon>
        <taxon>Pseudomonadati</taxon>
        <taxon>Pseudomonadota</taxon>
        <taxon>Alphaproteobacteria</taxon>
        <taxon>Hyphomicrobiales</taxon>
        <taxon>Phyllobacteriaceae</taxon>
        <taxon>Nitratireductor</taxon>
    </lineage>
</organism>